<keyword evidence="2" id="KW-1185">Reference proteome</keyword>
<sequence length="470" mass="54266">MKENNEIIFTAHEHKDNQHMNSNLRSYRKATSLVEVDNAVRFDVPLTPGHEFYTDFSDVRGDFEDRMIYKTLNVNPKTFVFNTEVNRENKVILFLAGMRGSGKTSELSKIAQKLHHRDCFFCVTCNLDEGLDLNDMEYMDILIFQLERLFEELEKINLNPDQGILTSLQNWFGERVKEVNKVIKQEGGFEVEIGSETPSLLSFLKIAAKLKANLTGSKENADKIRTAFRNNFTDFGKKFNEFIEHINILLRKKHLGQELLFIVDGLEKTATLDIRKKIIFEETNRIRQIKVNTIFTLPIELMPQAQRLSAFSKVVSFPFVKIKEKAGTLVESAILRFEEFVYKRIDRSLFDSHDTVREAILYGGGSPRELLRVLEYANMYADEDVNKITLDDLNKGIKKLAAETSQYVSADDLEKLKTLKEANQLNKAIPFDDGWQDLLEKLIILEYNDGSYKRVNPVVEESPLYKQYVG</sequence>
<dbReference type="InterPro" id="IPR027417">
    <property type="entry name" value="P-loop_NTPase"/>
</dbReference>
<evidence type="ECO:0000313" key="2">
    <source>
        <dbReference type="Proteomes" id="UP000195442"/>
    </source>
</evidence>
<evidence type="ECO:0008006" key="3">
    <source>
        <dbReference type="Google" id="ProtNLM"/>
    </source>
</evidence>
<gene>
    <name evidence="1" type="ORF">CRENPOLYSF2_560012</name>
</gene>
<dbReference type="RefSeq" id="WP_218780342.1">
    <property type="nucleotide sequence ID" value="NZ_FUKJ01000420.1"/>
</dbReference>
<organism evidence="1 2">
    <name type="scientific">Crenothrix polyspora</name>
    <dbReference type="NCBI Taxonomy" id="360316"/>
    <lineage>
        <taxon>Bacteria</taxon>
        <taxon>Pseudomonadati</taxon>
        <taxon>Pseudomonadota</taxon>
        <taxon>Gammaproteobacteria</taxon>
        <taxon>Methylococcales</taxon>
        <taxon>Crenotrichaceae</taxon>
        <taxon>Crenothrix</taxon>
    </lineage>
</organism>
<evidence type="ECO:0000313" key="1">
    <source>
        <dbReference type="EMBL" id="SJM95431.1"/>
    </source>
</evidence>
<dbReference type="EMBL" id="FUKJ01000420">
    <property type="protein sequence ID" value="SJM95431.1"/>
    <property type="molecule type" value="Genomic_DNA"/>
</dbReference>
<protein>
    <recommendedName>
        <fullName evidence="3">Orc1-like AAA ATPase domain-containing protein</fullName>
    </recommendedName>
</protein>
<proteinExistence type="predicted"/>
<accession>A0A1R4HHD8</accession>
<reference evidence="2" key="1">
    <citation type="submission" date="2017-02" db="EMBL/GenBank/DDBJ databases">
        <authorList>
            <person name="Daims H."/>
        </authorList>
    </citation>
    <scope>NUCLEOTIDE SEQUENCE [LARGE SCALE GENOMIC DNA]</scope>
</reference>
<dbReference type="Proteomes" id="UP000195442">
    <property type="component" value="Unassembled WGS sequence"/>
</dbReference>
<dbReference type="AlphaFoldDB" id="A0A1R4HHD8"/>
<name>A0A1R4HHD8_9GAMM</name>
<dbReference type="SUPFAM" id="SSF52540">
    <property type="entry name" value="P-loop containing nucleoside triphosphate hydrolases"/>
    <property type="match status" value="1"/>
</dbReference>